<dbReference type="FunFam" id="1.10.510.10:FF:001512">
    <property type="entry name" value="Receptor tyrosine-protein kinase erbB-2"/>
    <property type="match status" value="1"/>
</dbReference>
<dbReference type="SMART" id="SM00219">
    <property type="entry name" value="TyrKc"/>
    <property type="match status" value="1"/>
</dbReference>
<dbReference type="AlphaFoldDB" id="A0A8C7G521"/>
<dbReference type="PROSITE" id="PS50011">
    <property type="entry name" value="PROTEIN_KINASE_DOM"/>
    <property type="match status" value="1"/>
</dbReference>
<evidence type="ECO:0000256" key="10">
    <source>
        <dbReference type="ARBA" id="ARBA00023137"/>
    </source>
</evidence>
<keyword evidence="3" id="KW-0808">Transferase</keyword>
<name>A0A8C7G521_ONCKI</name>
<dbReference type="InterPro" id="IPR020635">
    <property type="entry name" value="Tyr_kinase_cat_dom"/>
</dbReference>
<keyword evidence="4" id="KW-0519">Myristate</keyword>
<protein>
    <recommendedName>
        <fullName evidence="2">non-specific protein-tyrosine kinase</fullName>
        <ecNumber evidence="2">2.7.10.2</ecNumber>
    </recommendedName>
</protein>
<dbReference type="FunFam" id="3.30.200.20:FF:000053">
    <property type="entry name" value="Tyrosine-protein kinase"/>
    <property type="match status" value="1"/>
</dbReference>
<proteinExistence type="predicted"/>
<evidence type="ECO:0000256" key="4">
    <source>
        <dbReference type="ARBA" id="ARBA00022707"/>
    </source>
</evidence>
<dbReference type="InterPro" id="IPR050198">
    <property type="entry name" value="Non-receptor_tyrosine_kinases"/>
</dbReference>
<dbReference type="SUPFAM" id="SSF56112">
    <property type="entry name" value="Protein kinase-like (PK-like)"/>
    <property type="match status" value="1"/>
</dbReference>
<evidence type="ECO:0000256" key="1">
    <source>
        <dbReference type="ARBA" id="ARBA00004308"/>
    </source>
</evidence>
<dbReference type="GO" id="GO:0012505">
    <property type="term" value="C:endomembrane system"/>
    <property type="evidence" value="ECO:0007669"/>
    <property type="project" value="UniProtKB-SubCell"/>
</dbReference>
<dbReference type="GO" id="GO:0005524">
    <property type="term" value="F:ATP binding"/>
    <property type="evidence" value="ECO:0007669"/>
    <property type="project" value="UniProtKB-UniRule"/>
</dbReference>
<keyword evidence="9" id="KW-0472">Membrane</keyword>
<dbReference type="EC" id="2.7.10.2" evidence="2"/>
<dbReference type="InterPro" id="IPR001245">
    <property type="entry name" value="Ser-Thr/Tyr_kinase_cat_dom"/>
</dbReference>
<reference evidence="14" key="2">
    <citation type="submission" date="2025-09" db="UniProtKB">
        <authorList>
            <consortium name="Ensembl"/>
        </authorList>
    </citation>
    <scope>IDENTIFICATION</scope>
</reference>
<dbReference type="GO" id="GO:0048468">
    <property type="term" value="P:cell development"/>
    <property type="evidence" value="ECO:0007669"/>
    <property type="project" value="UniProtKB-ARBA"/>
</dbReference>
<comment type="subcellular location">
    <subcellularLocation>
        <location evidence="1">Endomembrane system</location>
    </subcellularLocation>
</comment>
<keyword evidence="6" id="KW-0418">Kinase</keyword>
<dbReference type="GO" id="GO:0030182">
    <property type="term" value="P:neuron differentiation"/>
    <property type="evidence" value="ECO:0007669"/>
    <property type="project" value="UniProtKB-ARBA"/>
</dbReference>
<dbReference type="InterPro" id="IPR017441">
    <property type="entry name" value="Protein_kinase_ATP_BS"/>
</dbReference>
<dbReference type="Gene3D" id="3.30.200.20">
    <property type="entry name" value="Phosphorylase Kinase, domain 1"/>
    <property type="match status" value="1"/>
</dbReference>
<dbReference type="GO" id="GO:0004715">
    <property type="term" value="F:non-membrane spanning protein tyrosine kinase activity"/>
    <property type="evidence" value="ECO:0007669"/>
    <property type="project" value="UniProtKB-EC"/>
</dbReference>
<dbReference type="InterPro" id="IPR011009">
    <property type="entry name" value="Kinase-like_dom_sf"/>
</dbReference>
<evidence type="ECO:0000256" key="3">
    <source>
        <dbReference type="ARBA" id="ARBA00022679"/>
    </source>
</evidence>
<evidence type="ECO:0000256" key="8">
    <source>
        <dbReference type="ARBA" id="ARBA00022999"/>
    </source>
</evidence>
<reference evidence="14" key="1">
    <citation type="submission" date="2025-08" db="UniProtKB">
        <authorList>
            <consortium name="Ensembl"/>
        </authorList>
    </citation>
    <scope>IDENTIFICATION</scope>
</reference>
<evidence type="ECO:0000259" key="13">
    <source>
        <dbReference type="PROSITE" id="PS50011"/>
    </source>
</evidence>
<evidence type="ECO:0000313" key="14">
    <source>
        <dbReference type="Ensembl" id="ENSOKIP00005037848.1"/>
    </source>
</evidence>
<dbReference type="GO" id="GO:0050793">
    <property type="term" value="P:regulation of developmental process"/>
    <property type="evidence" value="ECO:0007669"/>
    <property type="project" value="UniProtKB-ARBA"/>
</dbReference>
<dbReference type="Gene3D" id="1.10.510.10">
    <property type="entry name" value="Transferase(Phosphotransferase) domain 1"/>
    <property type="match status" value="1"/>
</dbReference>
<keyword evidence="4" id="KW-0449">Lipoprotein</keyword>
<comment type="catalytic activity">
    <reaction evidence="11">
        <text>L-tyrosyl-[protein] + ATP = O-phospho-L-tyrosyl-[protein] + ADP + H(+)</text>
        <dbReference type="Rhea" id="RHEA:10596"/>
        <dbReference type="Rhea" id="RHEA-COMP:10136"/>
        <dbReference type="Rhea" id="RHEA-COMP:20101"/>
        <dbReference type="ChEBI" id="CHEBI:15378"/>
        <dbReference type="ChEBI" id="CHEBI:30616"/>
        <dbReference type="ChEBI" id="CHEBI:46858"/>
        <dbReference type="ChEBI" id="CHEBI:61978"/>
        <dbReference type="ChEBI" id="CHEBI:456216"/>
        <dbReference type="EC" id="2.7.10.2"/>
    </reaction>
</comment>
<evidence type="ECO:0000256" key="6">
    <source>
        <dbReference type="ARBA" id="ARBA00022777"/>
    </source>
</evidence>
<evidence type="ECO:0000313" key="15">
    <source>
        <dbReference type="Proteomes" id="UP000694557"/>
    </source>
</evidence>
<feature type="domain" description="Protein kinase" evidence="13">
    <location>
        <begin position="44"/>
        <end position="315"/>
    </location>
</feature>
<evidence type="ECO:0000256" key="5">
    <source>
        <dbReference type="ARBA" id="ARBA00022741"/>
    </source>
</evidence>
<keyword evidence="10" id="KW-0829">Tyrosine-protein kinase</keyword>
<evidence type="ECO:0000256" key="2">
    <source>
        <dbReference type="ARBA" id="ARBA00011903"/>
    </source>
</evidence>
<dbReference type="InterPro" id="IPR008266">
    <property type="entry name" value="Tyr_kinase_AS"/>
</dbReference>
<organism evidence="14 15">
    <name type="scientific">Oncorhynchus kisutch</name>
    <name type="common">Coho salmon</name>
    <name type="synonym">Salmo kisutch</name>
    <dbReference type="NCBI Taxonomy" id="8019"/>
    <lineage>
        <taxon>Eukaryota</taxon>
        <taxon>Metazoa</taxon>
        <taxon>Chordata</taxon>
        <taxon>Craniata</taxon>
        <taxon>Vertebrata</taxon>
        <taxon>Euteleostomi</taxon>
        <taxon>Actinopterygii</taxon>
        <taxon>Neopterygii</taxon>
        <taxon>Teleostei</taxon>
        <taxon>Protacanthopterygii</taxon>
        <taxon>Salmoniformes</taxon>
        <taxon>Salmonidae</taxon>
        <taxon>Salmoninae</taxon>
        <taxon>Oncorhynchus</taxon>
    </lineage>
</organism>
<keyword evidence="5 12" id="KW-0547">Nucleotide-binding</keyword>
<keyword evidence="7 12" id="KW-0067">ATP-binding</keyword>
<evidence type="ECO:0000256" key="12">
    <source>
        <dbReference type="PROSITE-ProRule" id="PRU10141"/>
    </source>
</evidence>
<dbReference type="InterPro" id="IPR000719">
    <property type="entry name" value="Prot_kinase_dom"/>
</dbReference>
<gene>
    <name evidence="14" type="primary">LOC109896981</name>
</gene>
<dbReference type="PANTHER" id="PTHR24418">
    <property type="entry name" value="TYROSINE-PROTEIN KINASE"/>
    <property type="match status" value="1"/>
</dbReference>
<accession>A0A8C7G521</accession>
<evidence type="ECO:0000256" key="9">
    <source>
        <dbReference type="ARBA" id="ARBA00023136"/>
    </source>
</evidence>
<keyword evidence="8" id="KW-0727">SH2 domain</keyword>
<evidence type="ECO:0000256" key="7">
    <source>
        <dbReference type="ARBA" id="ARBA00022840"/>
    </source>
</evidence>
<dbReference type="PROSITE" id="PS00107">
    <property type="entry name" value="PROTEIN_KINASE_ATP"/>
    <property type="match status" value="1"/>
</dbReference>
<feature type="binding site" evidence="12">
    <location>
        <position position="71"/>
    </location>
    <ligand>
        <name>ATP</name>
        <dbReference type="ChEBI" id="CHEBI:30616"/>
    </ligand>
</feature>
<dbReference type="Proteomes" id="UP000694557">
    <property type="component" value="Unassembled WGS sequence"/>
</dbReference>
<sequence length="315" mass="35656">MMPMSGELSLFLTLGGALGLAVLLFNLIRQTVSAGPWEINHSSIKLGRCLGEGFFGVVYQGLYNNTPVAVKTLRRGTMAPRDFLKEAQIMKTMKHPNLIQLLAVCTEEPIYIITELMKKGCLLDYLKVRVGRLHLNDQIEMAAQVTSGMAYLEMKKYIHRDLAARNVLVGENNVYKVADFGLARVLQAPPMLCNQTSLYYISVGKAIFPLRWTAPEAIANEKFTIKCDVWSFGILLYEIMTFGKMPYPMLSEHDVEAHTEHRHCCFHLKMLHDRGNPNDLESHCCGSIRQRDERIHERLPGETDGSRWVQDALPC</sequence>
<keyword evidence="15" id="KW-1185">Reference proteome</keyword>
<dbReference type="Ensembl" id="ENSOKIT00005039943.1">
    <property type="protein sequence ID" value="ENSOKIP00005037848.1"/>
    <property type="gene ID" value="ENSOKIG00005016132.1"/>
</dbReference>
<dbReference type="Pfam" id="PF07714">
    <property type="entry name" value="PK_Tyr_Ser-Thr"/>
    <property type="match status" value="1"/>
</dbReference>
<dbReference type="GeneTree" id="ENSGT00940000156987"/>
<dbReference type="PROSITE" id="PS00109">
    <property type="entry name" value="PROTEIN_KINASE_TYR"/>
    <property type="match status" value="1"/>
</dbReference>
<dbReference type="PRINTS" id="PR00109">
    <property type="entry name" value="TYRKINASE"/>
</dbReference>
<evidence type="ECO:0000256" key="11">
    <source>
        <dbReference type="ARBA" id="ARBA00051245"/>
    </source>
</evidence>